<proteinExistence type="predicted"/>
<keyword evidence="1" id="KW-0285">Flavoprotein</keyword>
<dbReference type="GO" id="GO:0018580">
    <property type="term" value="F:nitronate monooxygenase activity"/>
    <property type="evidence" value="ECO:0007669"/>
    <property type="project" value="InterPro"/>
</dbReference>
<dbReference type="EMBL" id="KV419404">
    <property type="protein sequence ID" value="KZS94397.1"/>
    <property type="molecule type" value="Genomic_DNA"/>
</dbReference>
<dbReference type="PANTHER" id="PTHR32332">
    <property type="entry name" value="2-NITROPROPANE DIOXYGENASE"/>
    <property type="match status" value="1"/>
</dbReference>
<dbReference type="SUPFAM" id="SSF51412">
    <property type="entry name" value="Inosine monophosphate dehydrogenase (IMPDH)"/>
    <property type="match status" value="1"/>
</dbReference>
<evidence type="ECO:0000313" key="5">
    <source>
        <dbReference type="Proteomes" id="UP000076722"/>
    </source>
</evidence>
<dbReference type="Gene3D" id="3.20.20.70">
    <property type="entry name" value="Aldolase class I"/>
    <property type="match status" value="1"/>
</dbReference>
<evidence type="ECO:0000313" key="4">
    <source>
        <dbReference type="EMBL" id="KZS94397.1"/>
    </source>
</evidence>
<protein>
    <submittedName>
        <fullName evidence="4">2-nitropropane dioxygenase</fullName>
    </submittedName>
</protein>
<dbReference type="InterPro" id="IPR013785">
    <property type="entry name" value="Aldolase_TIM"/>
</dbReference>
<keyword evidence="2" id="KW-0288">FMN</keyword>
<gene>
    <name evidence="4" type="ORF">SISNIDRAFT_494902</name>
</gene>
<dbReference type="GO" id="GO:0051213">
    <property type="term" value="F:dioxygenase activity"/>
    <property type="evidence" value="ECO:0007669"/>
    <property type="project" value="UniProtKB-KW"/>
</dbReference>
<dbReference type="STRING" id="1314777.A0A164VRG0"/>
<keyword evidence="5" id="KW-1185">Reference proteome</keyword>
<dbReference type="CDD" id="cd04730">
    <property type="entry name" value="NPD_like"/>
    <property type="match status" value="1"/>
</dbReference>
<name>A0A164VRG0_9AGAM</name>
<dbReference type="Proteomes" id="UP000076722">
    <property type="component" value="Unassembled WGS sequence"/>
</dbReference>
<dbReference type="Pfam" id="PF03060">
    <property type="entry name" value="NMO"/>
    <property type="match status" value="1"/>
</dbReference>
<sequence length="346" mass="36730">MQALTTRVTRLLRCKTPIILPPMAGAGGGLLAARVSLAGGFGFIPAGYGSIDSFRSELSLAKSTILDAQAEAAEPSGDPPGFGVGLMGWQLDHPNDNSSVPRQALRHALESRVASIWLSFGSSLGDWVRYIRSHDKDVVITVLVNSVDEAIQAANEWKVDLLVAQGIESGGHGGAYAPPLLSLVPGILTALPNGPPVLAAGGLATGSHLASMLALGAEGVVYGTRFLLTDESFYNHVQKQALLEASSTSTVRTKIFDEVRGTTSWPDGVDGRALRNMTIEEAGVYSLEERKERFQNAIRQNDKDRILVWAGTGVGLMKAVKPAADVVRDLQEEALSRIQAVGTHIT</sequence>
<accession>A0A164VRG0</accession>
<evidence type="ECO:0000256" key="1">
    <source>
        <dbReference type="ARBA" id="ARBA00022630"/>
    </source>
</evidence>
<evidence type="ECO:0000256" key="2">
    <source>
        <dbReference type="ARBA" id="ARBA00022643"/>
    </source>
</evidence>
<evidence type="ECO:0000256" key="3">
    <source>
        <dbReference type="ARBA" id="ARBA00023002"/>
    </source>
</evidence>
<dbReference type="InterPro" id="IPR004136">
    <property type="entry name" value="NMO"/>
</dbReference>
<reference evidence="4 5" key="1">
    <citation type="journal article" date="2016" name="Mol. Biol. Evol.">
        <title>Comparative Genomics of Early-Diverging Mushroom-Forming Fungi Provides Insights into the Origins of Lignocellulose Decay Capabilities.</title>
        <authorList>
            <person name="Nagy L.G."/>
            <person name="Riley R."/>
            <person name="Tritt A."/>
            <person name="Adam C."/>
            <person name="Daum C."/>
            <person name="Floudas D."/>
            <person name="Sun H."/>
            <person name="Yadav J.S."/>
            <person name="Pangilinan J."/>
            <person name="Larsson K.H."/>
            <person name="Matsuura K."/>
            <person name="Barry K."/>
            <person name="Labutti K."/>
            <person name="Kuo R."/>
            <person name="Ohm R.A."/>
            <person name="Bhattacharya S.S."/>
            <person name="Shirouzu T."/>
            <person name="Yoshinaga Y."/>
            <person name="Martin F.M."/>
            <person name="Grigoriev I.V."/>
            <person name="Hibbett D.S."/>
        </authorList>
    </citation>
    <scope>NUCLEOTIDE SEQUENCE [LARGE SCALE GENOMIC DNA]</scope>
    <source>
        <strain evidence="4 5">HHB9708</strain>
    </source>
</reference>
<dbReference type="PANTHER" id="PTHR32332:SF31">
    <property type="entry name" value="2-NITROPROPANE DIOXYGENASE FAMILY, PUTATIVE (AFU_ORTHOLOGUE AFUA_2G09850)-RELATED"/>
    <property type="match status" value="1"/>
</dbReference>
<dbReference type="OrthoDB" id="2349068at2759"/>
<keyword evidence="3" id="KW-0560">Oxidoreductase</keyword>
<dbReference type="AlphaFoldDB" id="A0A164VRG0"/>
<organism evidence="4 5">
    <name type="scientific">Sistotremastrum niveocremeum HHB9708</name>
    <dbReference type="NCBI Taxonomy" id="1314777"/>
    <lineage>
        <taxon>Eukaryota</taxon>
        <taxon>Fungi</taxon>
        <taxon>Dikarya</taxon>
        <taxon>Basidiomycota</taxon>
        <taxon>Agaricomycotina</taxon>
        <taxon>Agaricomycetes</taxon>
        <taxon>Sistotremastrales</taxon>
        <taxon>Sistotremastraceae</taxon>
        <taxon>Sertulicium</taxon>
        <taxon>Sertulicium niveocremeum</taxon>
    </lineage>
</organism>
<keyword evidence="4" id="KW-0223">Dioxygenase</keyword>